<protein>
    <recommendedName>
        <fullName evidence="3">Polymerase/histidinol phosphatase N-terminal domain-containing protein</fullName>
    </recommendedName>
</protein>
<dbReference type="CDD" id="cd07436">
    <property type="entry name" value="PHP_PolX"/>
    <property type="match status" value="1"/>
</dbReference>
<dbReference type="Gene3D" id="3.30.460.10">
    <property type="entry name" value="Beta Polymerase, domain 2"/>
    <property type="match status" value="1"/>
</dbReference>
<dbReference type="PANTHER" id="PTHR36928:SF1">
    <property type="entry name" value="PHOSPHATASE YCDX-RELATED"/>
    <property type="match status" value="1"/>
</dbReference>
<dbReference type="Proteomes" id="UP001431572">
    <property type="component" value="Chromosome 1"/>
</dbReference>
<feature type="domain" description="Polymerase/histidinol phosphatase N-terminal" evidence="3">
    <location>
        <begin position="260"/>
        <end position="338"/>
    </location>
</feature>
<dbReference type="GO" id="GO:0042578">
    <property type="term" value="F:phosphoric ester hydrolase activity"/>
    <property type="evidence" value="ECO:0007669"/>
    <property type="project" value="TreeGrafter"/>
</dbReference>
<dbReference type="SUPFAM" id="SSF89550">
    <property type="entry name" value="PHP domain-like"/>
    <property type="match status" value="1"/>
</dbReference>
<evidence type="ECO:0000256" key="2">
    <source>
        <dbReference type="ARBA" id="ARBA00022695"/>
    </source>
</evidence>
<dbReference type="EMBL" id="CP128399">
    <property type="protein sequence ID" value="WJW66785.1"/>
    <property type="molecule type" value="Genomic_DNA"/>
</dbReference>
<dbReference type="Proteomes" id="UP000521676">
    <property type="component" value="Unassembled WGS sequence"/>
</dbReference>
<gene>
    <name evidence="4" type="ORF">HXX08_03410</name>
    <name evidence="5" type="ORF">OZ401_000030</name>
</gene>
<dbReference type="PANTHER" id="PTHR36928">
    <property type="entry name" value="PHOSPHATASE YCDX-RELATED"/>
    <property type="match status" value="1"/>
</dbReference>
<dbReference type="Gene3D" id="3.20.20.140">
    <property type="entry name" value="Metal-dependent hydrolases"/>
    <property type="match status" value="1"/>
</dbReference>
<name>A0A8T7LSA4_9CHLR</name>
<reference evidence="5" key="2">
    <citation type="journal article" date="2024" name="Nature">
        <title>Anoxygenic phototroph of the Chloroflexota uses a type I reaction centre.</title>
        <authorList>
            <person name="Tsuji J.M."/>
            <person name="Shaw N.A."/>
            <person name="Nagashima S."/>
            <person name="Venkiteswaran J.J."/>
            <person name="Schiff S.L."/>
            <person name="Watanabe T."/>
            <person name="Fukui M."/>
            <person name="Hanada S."/>
            <person name="Tank M."/>
            <person name="Neufeld J.D."/>
        </authorList>
    </citation>
    <scope>NUCLEOTIDE SEQUENCE</scope>
    <source>
        <strain evidence="5">L227-S17</strain>
    </source>
</reference>
<dbReference type="RefSeq" id="WP_341468679.1">
    <property type="nucleotide sequence ID" value="NZ_CP128399.1"/>
</dbReference>
<dbReference type="InterPro" id="IPR029398">
    <property type="entry name" value="PolB_thumb"/>
</dbReference>
<evidence type="ECO:0000313" key="7">
    <source>
        <dbReference type="Proteomes" id="UP001431572"/>
    </source>
</evidence>
<organism evidence="4 6">
    <name type="scientific">Candidatus Chlorohelix allophototropha</name>
    <dbReference type="NCBI Taxonomy" id="3003348"/>
    <lineage>
        <taxon>Bacteria</taxon>
        <taxon>Bacillati</taxon>
        <taxon>Chloroflexota</taxon>
        <taxon>Chloroflexia</taxon>
        <taxon>Candidatus Chloroheliales</taxon>
        <taxon>Candidatus Chloroheliaceae</taxon>
        <taxon>Candidatus Chlorohelix</taxon>
    </lineage>
</organism>
<dbReference type="InterPro" id="IPR047967">
    <property type="entry name" value="PolX_PHP"/>
</dbReference>
<evidence type="ECO:0000256" key="1">
    <source>
        <dbReference type="ARBA" id="ARBA00022679"/>
    </source>
</evidence>
<keyword evidence="1" id="KW-0808">Transferase</keyword>
<dbReference type="InterPro" id="IPR003141">
    <property type="entry name" value="Pol/His_phosphatase_N"/>
</dbReference>
<dbReference type="AlphaFoldDB" id="A0A8T7LSA4"/>
<proteinExistence type="predicted"/>
<sequence>MNNDNNVGNINRNEPLPLCVVPGLNQRIAAMLEQKAGILGATELFEALQERRLETLPDLGMNELKQNLERWQANNKMSLGFALERAREFAGKISAFDSNIVRIEVTGALRRAEELVEQVSLIAVSNDTYDTLEAFLKLPEIAEVRKRRDYKADVTLQNGLKLEFITCFPEQLATTWALTTGTTEHRTQLRNLAYKYGYELSLGGFLKREDVWPAKDEEEVFRYLGLPYIPPELRNGNGEIEAIQKGEMSLDLVTLSGIKGDLHVHSTWGNGSTTIEEMARAAIKRGYHYLLLADHAGQNANLAKLLQQRAEIYRVNDVLAREGYNFSLLWGAEVEILPDGTLSLPDEILSQLEIVVATMLSGLHQERKQITERLIKAMQNPHVDIVAHPTGRILNLCEPADLFMLKIFVAARETGTVLEINGNPDRLDLKAEYIQQALEEKAKLVISSGAHSTQALAHLEYGVLTARRGAARASEILNTLELNKFKAALK</sequence>
<dbReference type="SMART" id="SM00481">
    <property type="entry name" value="POLIIIAc"/>
    <property type="match status" value="1"/>
</dbReference>
<dbReference type="EMBL" id="JACATZ010000001">
    <property type="protein sequence ID" value="NWJ44904.1"/>
    <property type="molecule type" value="Genomic_DNA"/>
</dbReference>
<reference evidence="4 6" key="1">
    <citation type="submission" date="2020-06" db="EMBL/GenBank/DDBJ databases">
        <title>Anoxygenic phototrophic Chloroflexota member uses a Type I reaction center.</title>
        <authorList>
            <person name="Tsuji J.M."/>
            <person name="Shaw N.A."/>
            <person name="Nagashima S."/>
            <person name="Venkiteswaran J."/>
            <person name="Schiff S.L."/>
            <person name="Hanada S."/>
            <person name="Tank M."/>
            <person name="Neufeld J.D."/>
        </authorList>
    </citation>
    <scope>NUCLEOTIDE SEQUENCE [LARGE SCALE GENOMIC DNA]</scope>
    <source>
        <strain evidence="4">L227-S17</strain>
    </source>
</reference>
<keyword evidence="7" id="KW-1185">Reference proteome</keyword>
<keyword evidence="2" id="KW-0548">Nucleotidyltransferase</keyword>
<dbReference type="Pfam" id="PF14791">
    <property type="entry name" value="DNA_pol_B_thumb"/>
    <property type="match status" value="1"/>
</dbReference>
<dbReference type="InterPro" id="IPR016195">
    <property type="entry name" value="Pol/histidinol_Pase-like"/>
</dbReference>
<dbReference type="Gene3D" id="3.30.210.10">
    <property type="entry name" value="DNA polymerase, thumb domain"/>
    <property type="match status" value="1"/>
</dbReference>
<dbReference type="GO" id="GO:0016779">
    <property type="term" value="F:nucleotidyltransferase activity"/>
    <property type="evidence" value="ECO:0007669"/>
    <property type="project" value="UniProtKB-KW"/>
</dbReference>
<evidence type="ECO:0000313" key="4">
    <source>
        <dbReference type="EMBL" id="NWJ44904.1"/>
    </source>
</evidence>
<dbReference type="InterPro" id="IPR043519">
    <property type="entry name" value="NT_sf"/>
</dbReference>
<dbReference type="GO" id="GO:0008270">
    <property type="term" value="F:zinc ion binding"/>
    <property type="evidence" value="ECO:0007669"/>
    <property type="project" value="TreeGrafter"/>
</dbReference>
<evidence type="ECO:0000313" key="6">
    <source>
        <dbReference type="Proteomes" id="UP000521676"/>
    </source>
</evidence>
<accession>A0A8T7LSA4</accession>
<dbReference type="InterPro" id="IPR037160">
    <property type="entry name" value="DNA_Pol_thumb_sf"/>
</dbReference>
<evidence type="ECO:0000259" key="3">
    <source>
        <dbReference type="SMART" id="SM00481"/>
    </source>
</evidence>
<dbReference type="InterPro" id="IPR050243">
    <property type="entry name" value="PHP_phosphatase"/>
</dbReference>
<dbReference type="GO" id="GO:0005829">
    <property type="term" value="C:cytosol"/>
    <property type="evidence" value="ECO:0007669"/>
    <property type="project" value="TreeGrafter"/>
</dbReference>
<dbReference type="SUPFAM" id="SSF81301">
    <property type="entry name" value="Nucleotidyltransferase"/>
    <property type="match status" value="1"/>
</dbReference>
<evidence type="ECO:0000313" key="5">
    <source>
        <dbReference type="EMBL" id="WJW66785.1"/>
    </source>
</evidence>